<dbReference type="InterPro" id="IPR036249">
    <property type="entry name" value="Thioredoxin-like_sf"/>
</dbReference>
<dbReference type="EMBL" id="KV454014">
    <property type="protein sequence ID" value="ODV95142.1"/>
    <property type="molecule type" value="Genomic_DNA"/>
</dbReference>
<dbReference type="Pfam" id="PF05768">
    <property type="entry name" value="Glrx-like"/>
    <property type="match status" value="1"/>
</dbReference>
<evidence type="ECO:0000256" key="1">
    <source>
        <dbReference type="RuleBase" id="RU363082"/>
    </source>
</evidence>
<name>A0A1E4TTR4_PACTA</name>
<comment type="similarity">
    <text evidence="1">Belongs to the glutaredoxin family.</text>
</comment>
<protein>
    <recommendedName>
        <fullName evidence="1">Glutaredoxin-like protein</fullName>
    </recommendedName>
</protein>
<dbReference type="AlphaFoldDB" id="A0A1E4TTR4"/>
<organism evidence="2 3">
    <name type="scientific">Pachysolen tannophilus NRRL Y-2460</name>
    <dbReference type="NCBI Taxonomy" id="669874"/>
    <lineage>
        <taxon>Eukaryota</taxon>
        <taxon>Fungi</taxon>
        <taxon>Dikarya</taxon>
        <taxon>Ascomycota</taxon>
        <taxon>Saccharomycotina</taxon>
        <taxon>Pichiomycetes</taxon>
        <taxon>Pachysolenaceae</taxon>
        <taxon>Pachysolen</taxon>
    </lineage>
</organism>
<proteinExistence type="inferred from homology"/>
<dbReference type="Gene3D" id="3.40.30.10">
    <property type="entry name" value="Glutaredoxin"/>
    <property type="match status" value="1"/>
</dbReference>
<dbReference type="PANTHER" id="PTHR33558:SF1">
    <property type="entry name" value="GLUTAREDOXIN-LIKE PROTEIN C5ORF63 HOMOLOG"/>
    <property type="match status" value="1"/>
</dbReference>
<evidence type="ECO:0000313" key="2">
    <source>
        <dbReference type="EMBL" id="ODV95142.1"/>
    </source>
</evidence>
<dbReference type="PANTHER" id="PTHR33558">
    <property type="entry name" value="GLUTAREDOXIN-LIKE PROTEIN C5ORF63 HOMOLOG"/>
    <property type="match status" value="1"/>
</dbReference>
<dbReference type="SUPFAM" id="SSF52833">
    <property type="entry name" value="Thioredoxin-like"/>
    <property type="match status" value="1"/>
</dbReference>
<dbReference type="InterPro" id="IPR052565">
    <property type="entry name" value="Glutaredoxin-like_YDR286C"/>
</dbReference>
<keyword evidence="1" id="KW-0813">Transport</keyword>
<evidence type="ECO:0000313" key="3">
    <source>
        <dbReference type="Proteomes" id="UP000094236"/>
    </source>
</evidence>
<sequence length="114" mass="13529">MFYSSIGKRFFTTTAARCMKDTIQLTLFTKEACPLCEEAKEVLKKKIFTDKSIDLKLLNYQEVDILKPENLKWHDMYVYDIPVLHIDREAQSRPIKFMHRLDAEELIEELSQKL</sequence>
<dbReference type="OrthoDB" id="429967at2759"/>
<dbReference type="InterPro" id="IPR008554">
    <property type="entry name" value="Glutaredoxin-like"/>
</dbReference>
<accession>A0A1E4TTR4</accession>
<keyword evidence="3" id="KW-1185">Reference proteome</keyword>
<dbReference type="Proteomes" id="UP000094236">
    <property type="component" value="Unassembled WGS sequence"/>
</dbReference>
<keyword evidence="1" id="KW-0249">Electron transport</keyword>
<dbReference type="STRING" id="669874.A0A1E4TTR4"/>
<reference evidence="3" key="1">
    <citation type="submission" date="2016-05" db="EMBL/GenBank/DDBJ databases">
        <title>Comparative genomics of biotechnologically important yeasts.</title>
        <authorList>
            <consortium name="DOE Joint Genome Institute"/>
            <person name="Riley R."/>
            <person name="Haridas S."/>
            <person name="Wolfe K.H."/>
            <person name="Lopes M.R."/>
            <person name="Hittinger C.T."/>
            <person name="Goker M."/>
            <person name="Salamov A."/>
            <person name="Wisecaver J."/>
            <person name="Long T.M."/>
            <person name="Aerts A.L."/>
            <person name="Barry K."/>
            <person name="Choi C."/>
            <person name="Clum A."/>
            <person name="Coughlan A.Y."/>
            <person name="Deshpande S."/>
            <person name="Douglass A.P."/>
            <person name="Hanson S.J."/>
            <person name="Klenk H.-P."/>
            <person name="Labutti K."/>
            <person name="Lapidus A."/>
            <person name="Lindquist E."/>
            <person name="Lipzen A."/>
            <person name="Meier-Kolthoff J.P."/>
            <person name="Ohm R.A."/>
            <person name="Otillar R.P."/>
            <person name="Pangilinan J."/>
            <person name="Peng Y."/>
            <person name="Rokas A."/>
            <person name="Rosa C.A."/>
            <person name="Scheuner C."/>
            <person name="Sibirny A.A."/>
            <person name="Slot J.C."/>
            <person name="Stielow J.B."/>
            <person name="Sun H."/>
            <person name="Kurtzman C.P."/>
            <person name="Blackwell M."/>
            <person name="Grigoriev I.V."/>
            <person name="Jeffries T.W."/>
        </authorList>
    </citation>
    <scope>NUCLEOTIDE SEQUENCE [LARGE SCALE GENOMIC DNA]</scope>
    <source>
        <strain evidence="3">NRRL Y-2460</strain>
    </source>
</reference>
<gene>
    <name evidence="2" type="ORF">PACTADRAFT_49889</name>
</gene>